<keyword evidence="5 10" id="KW-1133">Transmembrane helix</keyword>
<keyword evidence="6 10" id="KW-0472">Membrane</keyword>
<dbReference type="InterPro" id="IPR029787">
    <property type="entry name" value="Nucleotide_cyclase"/>
</dbReference>
<reference evidence="14 15" key="1">
    <citation type="journal article" date="2008" name="Nature">
        <title>The genome of the choanoflagellate Monosiga brevicollis and the origin of metazoans.</title>
        <authorList>
            <consortium name="JGI Sequencing"/>
            <person name="King N."/>
            <person name="Westbrook M.J."/>
            <person name="Young S.L."/>
            <person name="Kuo A."/>
            <person name="Abedin M."/>
            <person name="Chapman J."/>
            <person name="Fairclough S."/>
            <person name="Hellsten U."/>
            <person name="Isogai Y."/>
            <person name="Letunic I."/>
            <person name="Marr M."/>
            <person name="Pincus D."/>
            <person name="Putnam N."/>
            <person name="Rokas A."/>
            <person name="Wright K.J."/>
            <person name="Zuzow R."/>
            <person name="Dirks W."/>
            <person name="Good M."/>
            <person name="Goodstein D."/>
            <person name="Lemons D."/>
            <person name="Li W."/>
            <person name="Lyons J.B."/>
            <person name="Morris A."/>
            <person name="Nichols S."/>
            <person name="Richter D.J."/>
            <person name="Salamov A."/>
            <person name="Bork P."/>
            <person name="Lim W.A."/>
            <person name="Manning G."/>
            <person name="Miller W.T."/>
            <person name="McGinnis W."/>
            <person name="Shapiro H."/>
            <person name="Tjian R."/>
            <person name="Grigoriev I.V."/>
            <person name="Rokhsar D."/>
        </authorList>
    </citation>
    <scope>NUCLEOTIDE SEQUENCE [LARGE SCALE GENOMIC DNA]</scope>
    <source>
        <strain evidence="15">MX1 / ATCC 50154</strain>
    </source>
</reference>
<dbReference type="GO" id="GO:0035556">
    <property type="term" value="P:intracellular signal transduction"/>
    <property type="evidence" value="ECO:0007669"/>
    <property type="project" value="InterPro"/>
</dbReference>
<dbReference type="Gene3D" id="1.10.510.10">
    <property type="entry name" value="Transferase(Phosphotransferase) domain 1"/>
    <property type="match status" value="1"/>
</dbReference>
<dbReference type="SUPFAM" id="SSF56112">
    <property type="entry name" value="Protein kinase-like (PK-like)"/>
    <property type="match status" value="1"/>
</dbReference>
<evidence type="ECO:0000256" key="7">
    <source>
        <dbReference type="ARBA" id="ARBA00023239"/>
    </source>
</evidence>
<keyword evidence="8" id="KW-0141">cGMP biosynthesis</keyword>
<dbReference type="GO" id="GO:0004383">
    <property type="term" value="F:guanylate cyclase activity"/>
    <property type="evidence" value="ECO:0000318"/>
    <property type="project" value="GO_Central"/>
</dbReference>
<dbReference type="PROSITE" id="PS50125">
    <property type="entry name" value="GUANYLATE_CYCLASE_2"/>
    <property type="match status" value="1"/>
</dbReference>
<dbReference type="SMART" id="SM00220">
    <property type="entry name" value="S_TKc"/>
    <property type="match status" value="1"/>
</dbReference>
<feature type="chain" id="PRO_5002742794" description="guanylate cyclase" evidence="11">
    <location>
        <begin position="30"/>
        <end position="1236"/>
    </location>
</feature>
<dbReference type="GeneID" id="5894116"/>
<dbReference type="InterPro" id="IPR001054">
    <property type="entry name" value="A/G_cyclase"/>
</dbReference>
<evidence type="ECO:0000256" key="3">
    <source>
        <dbReference type="ARBA" id="ARBA00022692"/>
    </source>
</evidence>
<comment type="subcellular location">
    <subcellularLocation>
        <location evidence="1">Membrane</location>
        <topology evidence="1">Single-pass membrane protein</topology>
    </subcellularLocation>
</comment>
<dbReference type="InterPro" id="IPR011009">
    <property type="entry name" value="Kinase-like_dom_sf"/>
</dbReference>
<keyword evidence="15" id="KW-1185">Reference proteome</keyword>
<evidence type="ECO:0000313" key="15">
    <source>
        <dbReference type="Proteomes" id="UP000001357"/>
    </source>
</evidence>
<protein>
    <recommendedName>
        <fullName evidence="2">guanylate cyclase</fullName>
        <ecNumber evidence="2">4.6.1.2</ecNumber>
    </recommendedName>
</protein>
<evidence type="ECO:0000256" key="11">
    <source>
        <dbReference type="SAM" id="SignalP"/>
    </source>
</evidence>
<dbReference type="RefSeq" id="XP_001748755.1">
    <property type="nucleotide sequence ID" value="XM_001748703.1"/>
</dbReference>
<dbReference type="eggNOG" id="KOG1023">
    <property type="taxonomic scope" value="Eukaryota"/>
</dbReference>
<evidence type="ECO:0000256" key="1">
    <source>
        <dbReference type="ARBA" id="ARBA00004167"/>
    </source>
</evidence>
<dbReference type="Pfam" id="PF00211">
    <property type="entry name" value="Guanylate_cyc"/>
    <property type="match status" value="1"/>
</dbReference>
<dbReference type="InParanoid" id="A9V7U5"/>
<dbReference type="Proteomes" id="UP000001357">
    <property type="component" value="Unassembled WGS sequence"/>
</dbReference>
<dbReference type="KEGG" id="mbr:MONBRDRAFT_38443"/>
<dbReference type="PROSITE" id="PS50194">
    <property type="entry name" value="FILAMIN_REPEAT"/>
    <property type="match status" value="1"/>
</dbReference>
<evidence type="ECO:0000256" key="5">
    <source>
        <dbReference type="ARBA" id="ARBA00022989"/>
    </source>
</evidence>
<dbReference type="InterPro" id="IPR014756">
    <property type="entry name" value="Ig_E-set"/>
</dbReference>
<evidence type="ECO:0000256" key="2">
    <source>
        <dbReference type="ARBA" id="ARBA00012202"/>
    </source>
</evidence>
<feature type="signal peptide" evidence="11">
    <location>
        <begin position="1"/>
        <end position="29"/>
    </location>
</feature>
<evidence type="ECO:0000256" key="4">
    <source>
        <dbReference type="ARBA" id="ARBA00022741"/>
    </source>
</evidence>
<dbReference type="CDD" id="cd07302">
    <property type="entry name" value="CHD"/>
    <property type="match status" value="1"/>
</dbReference>
<dbReference type="PROSITE" id="PS50011">
    <property type="entry name" value="PROTEIN_KINASE_DOM"/>
    <property type="match status" value="1"/>
</dbReference>
<dbReference type="InterPro" id="IPR050401">
    <property type="entry name" value="Cyclic_nucleotide_synthase"/>
</dbReference>
<dbReference type="InterPro" id="IPR008271">
    <property type="entry name" value="Ser/Thr_kinase_AS"/>
</dbReference>
<evidence type="ECO:0000259" key="12">
    <source>
        <dbReference type="PROSITE" id="PS50011"/>
    </source>
</evidence>
<feature type="domain" description="Protein kinase" evidence="12">
    <location>
        <begin position="520"/>
        <end position="831"/>
    </location>
</feature>
<dbReference type="SUPFAM" id="SSF55073">
    <property type="entry name" value="Nucleotide cyclase"/>
    <property type="match status" value="1"/>
</dbReference>
<keyword evidence="11" id="KW-0732">Signal</keyword>
<evidence type="ECO:0000256" key="8">
    <source>
        <dbReference type="ARBA" id="ARBA00023293"/>
    </source>
</evidence>
<accession>A9V7U5</accession>
<sequence>MEAPLLRARVVALVVAVLMASSTMTVVSALPSLDKTVYHIGGQSIVGIDLAYADSIGMACLELNTNAEALASIVPVIFGVDTYGQASAILTMADRDDITSAHDVKGKYISLATLPQASGIFYSLSLFRLLKIDIITSVKNLMVTPSLIGPLLDVVNGVADVAIVETGWLEFLELIGTIPRGALKVIEVNFTQDAMFTTPYVRSTPLRSAIADALLALDENSTAAQAGGFKKFILPRSYHMARGALDALGRIENDVDHLICRRAEEDGSSDLYKLFPCPEGSYYYPPGVREYRCDVLNRTCPDGYTCLCEPCHQGQYTEVIVTGMTTTAEFADTLVLTREQQQIFTNLVVTERCHRVNSCYTAQQKERIGLLIIDNIYFDDPGANYQVQIRNNADDIETIELGNITSLAKMHMNFSRVYTGTYTVSVLRNNEHVPSSPFFVEVVPLVCPHDNEDPDEMGECHCSSGYVKYNNNCVAESTIIVTIVVPIVVILLALAALCFYLQRRKMDHMWHLSAKFVRLDETAEPLGEGGQGLVRKGYFHSTPVAIKTISMRCTNASRDKTLELSNNGQLQMSRTGQMSRSKRSKTTVSHSDFVAEMRTVVRLRHPCIVTVLGAVMEGSEPMLVMELAENALYDMLLDRSIDLDEDLKLAWMKDVADGMSFLHSLQPEIVHGDLKPQNVLIDSNLRAKITDFGISHLRFNKMVGTVNYMAPELLNNGYISSKADVSHVSHARRCLAFPNLRADAYGIMASFVMSRRVPYKRFAPEEVIERVKNLALDPPFRPRIKKAYMPDYLWNLYELCIQNDPDKRPTFARIMEVMNGAGIASIGESLFKKAQDRKLQKRVLNDCFPPHIAEMLKRGEKVKPESHEGVTLFFSDIVGFTSISASITPQQVSDMLDRLYTAFDNLVDQFDIFKVETIGDAYFCAANLVEEQPDHAIRMGQFAIAAIKAANQVAILPSNPALGFVNIRVGLHTGSVVTNVVGVRNQRYCLFGDTVNTASRMESNSIKNRIHLSPSAADAVREQCPEFESLLHTGLESRGEIDVKGKGRMETFWLNPVEDKPVYELEGSQNYRRSRFSGHSITPRGSHADLDNAMGRRESALSGHSYMSAHGMRPGVKSSPEPVKQLLGGAVLMPDSAGTVIDVDNSSTGQKGRSSLGSCVITVDPEMDAQEEHALYTPSGPRSSFAVAMTSANQVVPSKMLMGIIPEVSYDKESGLESPSNAKLRLPDANLQVSAV</sequence>
<proteinExistence type="predicted"/>
<keyword evidence="4" id="KW-0547">Nucleotide-binding</keyword>
<dbReference type="SUPFAM" id="SSF81296">
    <property type="entry name" value="E set domains"/>
    <property type="match status" value="1"/>
</dbReference>
<dbReference type="GO" id="GO:0006182">
    <property type="term" value="P:cGMP biosynthetic process"/>
    <property type="evidence" value="ECO:0000318"/>
    <property type="project" value="GO_Central"/>
</dbReference>
<dbReference type="PANTHER" id="PTHR11920:SF335">
    <property type="entry name" value="GUANYLATE CYCLASE"/>
    <property type="match status" value="1"/>
</dbReference>
<feature type="transmembrane region" description="Helical" evidence="10">
    <location>
        <begin position="479"/>
        <end position="501"/>
    </location>
</feature>
<dbReference type="STRING" id="81824.A9V7U5"/>
<keyword evidence="7" id="KW-0456">Lyase</keyword>
<gene>
    <name evidence="14" type="ORF">MONBRDRAFT_38443</name>
</gene>
<dbReference type="InterPro" id="IPR000719">
    <property type="entry name" value="Prot_kinase_dom"/>
</dbReference>
<dbReference type="AlphaFoldDB" id="A9V7U5"/>
<dbReference type="GO" id="GO:0005886">
    <property type="term" value="C:plasma membrane"/>
    <property type="evidence" value="ECO:0000318"/>
    <property type="project" value="GO_Central"/>
</dbReference>
<dbReference type="EC" id="4.6.1.2" evidence="2"/>
<dbReference type="Gene3D" id="3.30.70.1230">
    <property type="entry name" value="Nucleotide cyclase"/>
    <property type="match status" value="1"/>
</dbReference>
<name>A9V7U5_MONBE</name>
<keyword evidence="3 10" id="KW-0812">Transmembrane</keyword>
<feature type="repeat" description="Filamin" evidence="9">
    <location>
        <begin position="412"/>
        <end position="442"/>
    </location>
</feature>
<dbReference type="PANTHER" id="PTHR11920">
    <property type="entry name" value="GUANYLYL CYCLASE"/>
    <property type="match status" value="1"/>
</dbReference>
<dbReference type="SMART" id="SM00044">
    <property type="entry name" value="CYCc"/>
    <property type="match status" value="1"/>
</dbReference>
<evidence type="ECO:0000259" key="13">
    <source>
        <dbReference type="PROSITE" id="PS50125"/>
    </source>
</evidence>
<dbReference type="Pfam" id="PF12974">
    <property type="entry name" value="Phosphonate-bd"/>
    <property type="match status" value="1"/>
</dbReference>
<organism evidence="14 15">
    <name type="scientific">Monosiga brevicollis</name>
    <name type="common">Choanoflagellate</name>
    <dbReference type="NCBI Taxonomy" id="81824"/>
    <lineage>
        <taxon>Eukaryota</taxon>
        <taxon>Choanoflagellata</taxon>
        <taxon>Craspedida</taxon>
        <taxon>Salpingoecidae</taxon>
        <taxon>Monosiga</taxon>
    </lineage>
</organism>
<evidence type="ECO:0000256" key="6">
    <source>
        <dbReference type="ARBA" id="ARBA00023136"/>
    </source>
</evidence>
<dbReference type="GO" id="GO:0004672">
    <property type="term" value="F:protein kinase activity"/>
    <property type="evidence" value="ECO:0007669"/>
    <property type="project" value="InterPro"/>
</dbReference>
<dbReference type="Gene3D" id="3.30.200.20">
    <property type="entry name" value="Phosphorylase Kinase, domain 1"/>
    <property type="match status" value="1"/>
</dbReference>
<dbReference type="EMBL" id="CH991566">
    <property type="protein sequence ID" value="EDQ86365.1"/>
    <property type="molecule type" value="Genomic_DNA"/>
</dbReference>
<dbReference type="GO" id="GO:0007168">
    <property type="term" value="P:receptor guanylyl cyclase signaling pathway"/>
    <property type="evidence" value="ECO:0000318"/>
    <property type="project" value="GO_Central"/>
</dbReference>
<dbReference type="GO" id="GO:0001653">
    <property type="term" value="F:peptide receptor activity"/>
    <property type="evidence" value="ECO:0000318"/>
    <property type="project" value="GO_Central"/>
</dbReference>
<dbReference type="FunFam" id="3.30.70.1230:FF:000066">
    <property type="entry name" value="Predicted protein"/>
    <property type="match status" value="1"/>
</dbReference>
<evidence type="ECO:0000313" key="14">
    <source>
        <dbReference type="EMBL" id="EDQ86365.1"/>
    </source>
</evidence>
<evidence type="ECO:0000256" key="10">
    <source>
        <dbReference type="SAM" id="Phobius"/>
    </source>
</evidence>
<dbReference type="PROSITE" id="PS00108">
    <property type="entry name" value="PROTEIN_KINASE_ST"/>
    <property type="match status" value="1"/>
</dbReference>
<dbReference type="GO" id="GO:0005524">
    <property type="term" value="F:ATP binding"/>
    <property type="evidence" value="ECO:0007669"/>
    <property type="project" value="InterPro"/>
</dbReference>
<evidence type="ECO:0000256" key="9">
    <source>
        <dbReference type="PROSITE-ProRule" id="PRU00087"/>
    </source>
</evidence>
<dbReference type="Pfam" id="PF00069">
    <property type="entry name" value="Pkinase"/>
    <property type="match status" value="1"/>
</dbReference>
<dbReference type="InterPro" id="IPR017868">
    <property type="entry name" value="Filamin/ABP280_repeat-like"/>
</dbReference>
<feature type="domain" description="Guanylate cyclase" evidence="13">
    <location>
        <begin position="871"/>
        <end position="1002"/>
    </location>
</feature>